<dbReference type="InterPro" id="IPR035965">
    <property type="entry name" value="PAS-like_dom_sf"/>
</dbReference>
<dbReference type="Pfam" id="PF00990">
    <property type="entry name" value="GGDEF"/>
    <property type="match status" value="1"/>
</dbReference>
<evidence type="ECO:0008006" key="5">
    <source>
        <dbReference type="Google" id="ProtNLM"/>
    </source>
</evidence>
<dbReference type="EMBL" id="AP025564">
    <property type="protein sequence ID" value="BDE95594.1"/>
    <property type="molecule type" value="Genomic_DNA"/>
</dbReference>
<evidence type="ECO:0000313" key="3">
    <source>
        <dbReference type="EMBL" id="BDE95594.1"/>
    </source>
</evidence>
<keyword evidence="4" id="KW-1185">Reference proteome</keyword>
<dbReference type="Gene3D" id="3.30.450.20">
    <property type="entry name" value="PAS domain"/>
    <property type="match status" value="2"/>
</dbReference>
<proteinExistence type="predicted"/>
<dbReference type="InterPro" id="IPR000014">
    <property type="entry name" value="PAS"/>
</dbReference>
<dbReference type="NCBIfam" id="TIGR00254">
    <property type="entry name" value="GGDEF"/>
    <property type="match status" value="1"/>
</dbReference>
<organism evidence="3 4">
    <name type="scientific">Raoultibacter timonensis</name>
    <dbReference type="NCBI Taxonomy" id="1907662"/>
    <lineage>
        <taxon>Bacteria</taxon>
        <taxon>Bacillati</taxon>
        <taxon>Actinomycetota</taxon>
        <taxon>Coriobacteriia</taxon>
        <taxon>Eggerthellales</taxon>
        <taxon>Eggerthellaceae</taxon>
        <taxon>Raoultibacter</taxon>
    </lineage>
</organism>
<dbReference type="Proteomes" id="UP001320544">
    <property type="component" value="Chromosome"/>
</dbReference>
<dbReference type="PROSITE" id="PS50887">
    <property type="entry name" value="GGDEF"/>
    <property type="match status" value="1"/>
</dbReference>
<protein>
    <recommendedName>
        <fullName evidence="5">PAS domain S-box-containing protein/diguanylate cyclase (GGDEF)-like protein</fullName>
    </recommendedName>
</protein>
<dbReference type="SUPFAM" id="SSF55785">
    <property type="entry name" value="PYP-like sensor domain (PAS domain)"/>
    <property type="match status" value="2"/>
</dbReference>
<evidence type="ECO:0000259" key="2">
    <source>
        <dbReference type="PROSITE" id="PS50887"/>
    </source>
</evidence>
<dbReference type="PANTHER" id="PTHR44757">
    <property type="entry name" value="DIGUANYLATE CYCLASE DGCP"/>
    <property type="match status" value="1"/>
</dbReference>
<dbReference type="InterPro" id="IPR013656">
    <property type="entry name" value="PAS_4"/>
</dbReference>
<dbReference type="Gene3D" id="3.30.70.270">
    <property type="match status" value="1"/>
</dbReference>
<evidence type="ECO:0000259" key="1">
    <source>
        <dbReference type="PROSITE" id="PS50112"/>
    </source>
</evidence>
<dbReference type="InterPro" id="IPR052155">
    <property type="entry name" value="Biofilm_reg_signaling"/>
</dbReference>
<sequence length="528" mass="59534">MYHRVLHIALFGVDAEAEAAIRSVPCPERFSLDLCPHAEFDADAFTASDLAVIDLQGLESSNATFPPRKSSSKIVLRIPAEDINRLGRGIYEMVDDVWLTPMPPSLVAFRFEKLLELEKALAELALSKQYLDTAIDSIPELVWFKDARGSHLKVNEAFCQTVEKTKEQIEDRGHYFIWDITPEEYSQGEYVCLESEEETMSARKTCLFDEQIKTSHGMRQFKTYKSPLFDYDGSVMGTVGIAHDVTDLGNIETELEIFINSMPYAIVVLDTEGTVINVNDHAEEYFDVKREAVIGGDFDEWRRLVLGNAVVDANDFTDSSFFTADIGGTRKTFEINQRMIVDVFGNETGQLRIYRDVTKERELEERVLKSANTDYLTGLYNRRYLYEQLAKASSSMITLAYLDLDDFKGINDAFGHQMGDRILVETSRILVERFPDDIVVRMGGDEFIVAILDGRPVDSVEVQALSCLESIRTQFAADDLLCRTTGSIGIATDLGEGLSIDELIRRSDEALYQAKRAGKSQCCTWSQD</sequence>
<dbReference type="PROSITE" id="PS50112">
    <property type="entry name" value="PAS"/>
    <property type="match status" value="1"/>
</dbReference>
<dbReference type="PANTHER" id="PTHR44757:SF2">
    <property type="entry name" value="BIOFILM ARCHITECTURE MAINTENANCE PROTEIN MBAA"/>
    <property type="match status" value="1"/>
</dbReference>
<reference evidence="3 4" key="1">
    <citation type="submission" date="2022-01" db="EMBL/GenBank/DDBJ databases">
        <title>Novel bile acid biosynthetic pathways are enriched in the microbiome of centenarians.</title>
        <authorList>
            <person name="Sato Y."/>
            <person name="Atarashi K."/>
            <person name="Plichta R.D."/>
            <person name="Arai Y."/>
            <person name="Sasajima S."/>
            <person name="Kearney M.S."/>
            <person name="Suda W."/>
            <person name="Takeshita K."/>
            <person name="Sasaki T."/>
            <person name="Okamoto S."/>
            <person name="Skelly N.A."/>
            <person name="Okamura Y."/>
            <person name="Vlamakis H."/>
            <person name="Li Y."/>
            <person name="Tanoue T."/>
            <person name="Takei H."/>
            <person name="Nittono H."/>
            <person name="Narushima S."/>
            <person name="Irie J."/>
            <person name="Itoh H."/>
            <person name="Moriya K."/>
            <person name="Sugiura Y."/>
            <person name="Suematsu M."/>
            <person name="Moritoki N."/>
            <person name="Shibata S."/>
            <person name="Littman R.D."/>
            <person name="Fischbach A.M."/>
            <person name="Uwamino Y."/>
            <person name="Inoue T."/>
            <person name="Honda A."/>
            <person name="Hattori M."/>
            <person name="Murai T."/>
            <person name="Xavier J.R."/>
            <person name="Hirose N."/>
            <person name="Honda K."/>
        </authorList>
    </citation>
    <scope>NUCLEOTIDE SEQUENCE [LARGE SCALE GENOMIC DNA]</scope>
    <source>
        <strain evidence="3 4">CE91-St30</strain>
    </source>
</reference>
<name>A0ABN6MEC6_9ACTN</name>
<dbReference type="SMART" id="SM00267">
    <property type="entry name" value="GGDEF"/>
    <property type="match status" value="1"/>
</dbReference>
<gene>
    <name evidence="3" type="ORF">CE91St30_09270</name>
</gene>
<dbReference type="InterPro" id="IPR043128">
    <property type="entry name" value="Rev_trsase/Diguanyl_cyclase"/>
</dbReference>
<dbReference type="RefSeq" id="WP_180995100.1">
    <property type="nucleotide sequence ID" value="NZ_AP025564.1"/>
</dbReference>
<dbReference type="Pfam" id="PF08448">
    <property type="entry name" value="PAS_4"/>
    <property type="match status" value="1"/>
</dbReference>
<dbReference type="SUPFAM" id="SSF55073">
    <property type="entry name" value="Nucleotide cyclase"/>
    <property type="match status" value="1"/>
</dbReference>
<dbReference type="SMART" id="SM00091">
    <property type="entry name" value="PAS"/>
    <property type="match status" value="2"/>
</dbReference>
<dbReference type="InterPro" id="IPR000160">
    <property type="entry name" value="GGDEF_dom"/>
</dbReference>
<accession>A0ABN6MEC6</accession>
<dbReference type="CDD" id="cd00130">
    <property type="entry name" value="PAS"/>
    <property type="match status" value="1"/>
</dbReference>
<dbReference type="Pfam" id="PF13188">
    <property type="entry name" value="PAS_8"/>
    <property type="match status" value="1"/>
</dbReference>
<dbReference type="CDD" id="cd01949">
    <property type="entry name" value="GGDEF"/>
    <property type="match status" value="1"/>
</dbReference>
<evidence type="ECO:0000313" key="4">
    <source>
        <dbReference type="Proteomes" id="UP001320544"/>
    </source>
</evidence>
<feature type="domain" description="PAS" evidence="1">
    <location>
        <begin position="251"/>
        <end position="295"/>
    </location>
</feature>
<dbReference type="InterPro" id="IPR029787">
    <property type="entry name" value="Nucleotide_cyclase"/>
</dbReference>
<feature type="domain" description="GGDEF" evidence="2">
    <location>
        <begin position="395"/>
        <end position="527"/>
    </location>
</feature>
<dbReference type="NCBIfam" id="TIGR00229">
    <property type="entry name" value="sensory_box"/>
    <property type="match status" value="2"/>
</dbReference>